<dbReference type="eggNOG" id="ENOG502S56M">
    <property type="taxonomic scope" value="Eukaryota"/>
</dbReference>
<evidence type="ECO:0000256" key="2">
    <source>
        <dbReference type="SAM" id="Coils"/>
    </source>
</evidence>
<keyword evidence="2" id="KW-0175">Coiled coil</keyword>
<name>I7MJU2_TETTS</name>
<protein>
    <submittedName>
        <fullName evidence="4">Zinc finger, C2H2 type family protein</fullName>
    </submittedName>
</protein>
<dbReference type="InterPro" id="IPR036236">
    <property type="entry name" value="Znf_C2H2_sf"/>
</dbReference>
<keyword evidence="1" id="KW-0862">Zinc</keyword>
<reference evidence="5" key="1">
    <citation type="journal article" date="2006" name="PLoS Biol.">
        <title>Macronuclear genome sequence of the ciliate Tetrahymena thermophila, a model eukaryote.</title>
        <authorList>
            <person name="Eisen J.A."/>
            <person name="Coyne R.S."/>
            <person name="Wu M."/>
            <person name="Wu D."/>
            <person name="Thiagarajan M."/>
            <person name="Wortman J.R."/>
            <person name="Badger J.H."/>
            <person name="Ren Q."/>
            <person name="Amedeo P."/>
            <person name="Jones K.M."/>
            <person name="Tallon L.J."/>
            <person name="Delcher A.L."/>
            <person name="Salzberg S.L."/>
            <person name="Silva J.C."/>
            <person name="Haas B.J."/>
            <person name="Majoros W.H."/>
            <person name="Farzad M."/>
            <person name="Carlton J.M."/>
            <person name="Smith R.K. Jr."/>
            <person name="Garg J."/>
            <person name="Pearlman R.E."/>
            <person name="Karrer K.M."/>
            <person name="Sun L."/>
            <person name="Manning G."/>
            <person name="Elde N.C."/>
            <person name="Turkewitz A.P."/>
            <person name="Asai D.J."/>
            <person name="Wilkes D.E."/>
            <person name="Wang Y."/>
            <person name="Cai H."/>
            <person name="Collins K."/>
            <person name="Stewart B.A."/>
            <person name="Lee S.R."/>
            <person name="Wilamowska K."/>
            <person name="Weinberg Z."/>
            <person name="Ruzzo W.L."/>
            <person name="Wloga D."/>
            <person name="Gaertig J."/>
            <person name="Frankel J."/>
            <person name="Tsao C.-C."/>
            <person name="Gorovsky M.A."/>
            <person name="Keeling P.J."/>
            <person name="Waller R.F."/>
            <person name="Patron N.J."/>
            <person name="Cherry J.M."/>
            <person name="Stover N.A."/>
            <person name="Krieger C.J."/>
            <person name="del Toro C."/>
            <person name="Ryder H.F."/>
            <person name="Williamson S.C."/>
            <person name="Barbeau R.A."/>
            <person name="Hamilton E.P."/>
            <person name="Orias E."/>
        </authorList>
    </citation>
    <scope>NUCLEOTIDE SEQUENCE [LARGE SCALE GENOMIC DNA]</scope>
    <source>
        <strain evidence="5">SB210</strain>
    </source>
</reference>
<dbReference type="GO" id="GO:0008270">
    <property type="term" value="F:zinc ion binding"/>
    <property type="evidence" value="ECO:0007669"/>
    <property type="project" value="UniProtKB-KW"/>
</dbReference>
<evidence type="ECO:0000256" key="1">
    <source>
        <dbReference type="PROSITE-ProRule" id="PRU00042"/>
    </source>
</evidence>
<dbReference type="RefSeq" id="XP_001027445.2">
    <property type="nucleotide sequence ID" value="XM_001027445.2"/>
</dbReference>
<dbReference type="SMART" id="SM00355">
    <property type="entry name" value="ZnF_C2H2"/>
    <property type="match status" value="1"/>
</dbReference>
<proteinExistence type="predicted"/>
<dbReference type="OrthoDB" id="21530at2759"/>
<dbReference type="KEGG" id="tet:TTHERM_00647360"/>
<dbReference type="GeneID" id="7833642"/>
<dbReference type="InterPro" id="IPR013087">
    <property type="entry name" value="Znf_C2H2_type"/>
</dbReference>
<feature type="coiled-coil region" evidence="2">
    <location>
        <begin position="21"/>
        <end position="58"/>
    </location>
</feature>
<keyword evidence="1" id="KW-0479">Metal-binding</keyword>
<gene>
    <name evidence="4" type="ORF">TTHERM_00647360</name>
</gene>
<evidence type="ECO:0000313" key="5">
    <source>
        <dbReference type="Proteomes" id="UP000009168"/>
    </source>
</evidence>
<feature type="domain" description="C2H2-type" evidence="3">
    <location>
        <begin position="74"/>
        <end position="99"/>
    </location>
</feature>
<keyword evidence="1" id="KW-0863">Zinc-finger</keyword>
<dbReference type="EMBL" id="GG662245">
    <property type="protein sequence ID" value="EAS07203.2"/>
    <property type="molecule type" value="Genomic_DNA"/>
</dbReference>
<evidence type="ECO:0000259" key="3">
    <source>
        <dbReference type="PROSITE" id="PS50157"/>
    </source>
</evidence>
<dbReference type="PROSITE" id="PS00028">
    <property type="entry name" value="ZINC_FINGER_C2H2_1"/>
    <property type="match status" value="1"/>
</dbReference>
<dbReference type="PROSITE" id="PS50157">
    <property type="entry name" value="ZINC_FINGER_C2H2_2"/>
    <property type="match status" value="1"/>
</dbReference>
<dbReference type="SUPFAM" id="SSF57667">
    <property type="entry name" value="beta-beta-alpha zinc fingers"/>
    <property type="match status" value="1"/>
</dbReference>
<evidence type="ECO:0000313" key="4">
    <source>
        <dbReference type="EMBL" id="EAS07203.2"/>
    </source>
</evidence>
<sequence>MSYYQEYCRLFLANQVLTNQMKELVYEKNELTIRLIKLEKRSEDLSEDELNEEEIEEEKKKRIRRQAKLIDRSYICPYESCKKSYGTEGSLNQHIKLKHPKTI</sequence>
<dbReference type="Proteomes" id="UP000009168">
    <property type="component" value="Unassembled WGS sequence"/>
</dbReference>
<dbReference type="AlphaFoldDB" id="I7MJU2"/>
<keyword evidence="5" id="KW-1185">Reference proteome</keyword>
<dbReference type="Gene3D" id="3.30.160.60">
    <property type="entry name" value="Classic Zinc Finger"/>
    <property type="match status" value="1"/>
</dbReference>
<dbReference type="InParanoid" id="I7MJU2"/>
<accession>I7MJU2</accession>
<organism evidence="4 5">
    <name type="scientific">Tetrahymena thermophila (strain SB210)</name>
    <dbReference type="NCBI Taxonomy" id="312017"/>
    <lineage>
        <taxon>Eukaryota</taxon>
        <taxon>Sar</taxon>
        <taxon>Alveolata</taxon>
        <taxon>Ciliophora</taxon>
        <taxon>Intramacronucleata</taxon>
        <taxon>Oligohymenophorea</taxon>
        <taxon>Hymenostomatida</taxon>
        <taxon>Tetrahymenina</taxon>
        <taxon>Tetrahymenidae</taxon>
        <taxon>Tetrahymena</taxon>
    </lineage>
</organism>